<dbReference type="Proteomes" id="UP000271573">
    <property type="component" value="Chromosome"/>
</dbReference>
<sequence>MLTIAAVTFAAIFIVELPDKTFFAALMLATRYKALNVWAGVSLAFAVQTLVAVAAGTVISKLPAHWVHLGAGIGFLIGAGWLLYEGLNSRKGSDDDSGDEYAEKAVAAAGWHQIGKSFLILFAAEWGDLSQILTAVFVSKYHEPIPVFIGALAALVTVSGLAVLLGGQITKFLRLHVLHFAGATLCTVLGIWTLATAF</sequence>
<dbReference type="RefSeq" id="WP_231998642.1">
    <property type="nucleotide sequence ID" value="NZ_AP019307.1"/>
</dbReference>
<comment type="subcellular location">
    <subcellularLocation>
        <location evidence="1 6">Membrane</location>
        <topology evidence="1 6">Multi-pass membrane protein</topology>
    </subcellularLocation>
</comment>
<keyword evidence="5 6" id="KW-0472">Membrane</keyword>
<protein>
    <recommendedName>
        <fullName evidence="6">GDT1 family protein</fullName>
    </recommendedName>
</protein>
<evidence type="ECO:0000256" key="6">
    <source>
        <dbReference type="RuleBase" id="RU365102"/>
    </source>
</evidence>
<dbReference type="EMBL" id="AP019307">
    <property type="protein sequence ID" value="BBH17324.1"/>
    <property type="molecule type" value="Genomic_DNA"/>
</dbReference>
<dbReference type="GO" id="GO:0046873">
    <property type="term" value="F:metal ion transmembrane transporter activity"/>
    <property type="evidence" value="ECO:0007669"/>
    <property type="project" value="InterPro"/>
</dbReference>
<organism evidence="7 8">
    <name type="scientific">Nocardioides baekrokdamisoli</name>
    <dbReference type="NCBI Taxonomy" id="1804624"/>
    <lineage>
        <taxon>Bacteria</taxon>
        <taxon>Bacillati</taxon>
        <taxon>Actinomycetota</taxon>
        <taxon>Actinomycetes</taxon>
        <taxon>Propionibacteriales</taxon>
        <taxon>Nocardioidaceae</taxon>
        <taxon>Nocardioides</taxon>
    </lineage>
</organism>
<evidence type="ECO:0000256" key="1">
    <source>
        <dbReference type="ARBA" id="ARBA00004141"/>
    </source>
</evidence>
<gene>
    <name evidence="7" type="ORF">Back2_16110</name>
</gene>
<dbReference type="KEGG" id="nbe:Back2_16110"/>
<evidence type="ECO:0000256" key="5">
    <source>
        <dbReference type="ARBA" id="ARBA00023136"/>
    </source>
</evidence>
<keyword evidence="4 6" id="KW-1133">Transmembrane helix</keyword>
<proteinExistence type="inferred from homology"/>
<reference evidence="7 8" key="1">
    <citation type="submission" date="2018-11" db="EMBL/GenBank/DDBJ databases">
        <title>Complete genome sequence of Nocardioides baekrokdamisoli strain KCTC 39748.</title>
        <authorList>
            <person name="Kang S.W."/>
            <person name="Lee K.C."/>
            <person name="Kim K.K."/>
            <person name="Kim J.S."/>
            <person name="Kim D.S."/>
            <person name="Ko S.H."/>
            <person name="Yang S.H."/>
            <person name="Shin Y.K."/>
            <person name="Lee J.S."/>
        </authorList>
    </citation>
    <scope>NUCLEOTIDE SEQUENCE [LARGE SCALE GENOMIC DNA]</scope>
    <source>
        <strain evidence="7 8">KCTC 39748</strain>
    </source>
</reference>
<evidence type="ECO:0000256" key="4">
    <source>
        <dbReference type="ARBA" id="ARBA00022989"/>
    </source>
</evidence>
<feature type="transmembrane region" description="Helical" evidence="6">
    <location>
        <begin position="6"/>
        <end position="28"/>
    </location>
</feature>
<feature type="transmembrane region" description="Helical" evidence="6">
    <location>
        <begin position="145"/>
        <end position="165"/>
    </location>
</feature>
<keyword evidence="3 6" id="KW-0812">Transmembrane</keyword>
<evidence type="ECO:0000313" key="8">
    <source>
        <dbReference type="Proteomes" id="UP000271573"/>
    </source>
</evidence>
<accession>A0A3G9J1H8</accession>
<dbReference type="PANTHER" id="PTHR12608">
    <property type="entry name" value="TRANSMEMBRANE PROTEIN HTP-1 RELATED"/>
    <property type="match status" value="1"/>
</dbReference>
<keyword evidence="8" id="KW-1185">Reference proteome</keyword>
<dbReference type="GO" id="GO:0016020">
    <property type="term" value="C:membrane"/>
    <property type="evidence" value="ECO:0007669"/>
    <property type="project" value="UniProtKB-SubCell"/>
</dbReference>
<feature type="transmembrane region" description="Helical" evidence="6">
    <location>
        <begin position="177"/>
        <end position="195"/>
    </location>
</feature>
<name>A0A3G9J1H8_9ACTN</name>
<feature type="transmembrane region" description="Helical" evidence="6">
    <location>
        <begin position="65"/>
        <end position="84"/>
    </location>
</feature>
<feature type="transmembrane region" description="Helical" evidence="6">
    <location>
        <begin position="35"/>
        <end position="59"/>
    </location>
</feature>
<dbReference type="InterPro" id="IPR001727">
    <property type="entry name" value="GDT1-like"/>
</dbReference>
<dbReference type="PANTHER" id="PTHR12608:SF1">
    <property type="entry name" value="TRANSMEMBRANE PROTEIN 165"/>
    <property type="match status" value="1"/>
</dbReference>
<evidence type="ECO:0000256" key="2">
    <source>
        <dbReference type="ARBA" id="ARBA00009190"/>
    </source>
</evidence>
<comment type="similarity">
    <text evidence="2 6">Belongs to the GDT1 family.</text>
</comment>
<dbReference type="AlphaFoldDB" id="A0A3G9J1H8"/>
<evidence type="ECO:0000256" key="3">
    <source>
        <dbReference type="ARBA" id="ARBA00022692"/>
    </source>
</evidence>
<dbReference type="Pfam" id="PF01169">
    <property type="entry name" value="GDT1"/>
    <property type="match status" value="2"/>
</dbReference>
<evidence type="ECO:0000313" key="7">
    <source>
        <dbReference type="EMBL" id="BBH17324.1"/>
    </source>
</evidence>